<feature type="signal peptide" evidence="8">
    <location>
        <begin position="1"/>
        <end position="19"/>
    </location>
</feature>
<keyword evidence="7" id="KW-0472">Membrane</keyword>
<keyword evidence="3" id="KW-1003">Cell membrane</keyword>
<keyword evidence="4" id="KW-0915">Sodium</keyword>
<name>A0A9Q1E807_SYNKA</name>
<evidence type="ECO:0000313" key="9">
    <source>
        <dbReference type="EMBL" id="KAJ8333953.1"/>
    </source>
</evidence>
<evidence type="ECO:0000256" key="7">
    <source>
        <dbReference type="SAM" id="Phobius"/>
    </source>
</evidence>
<dbReference type="AlphaFoldDB" id="A0A9Q1E807"/>
<comment type="subcellular location">
    <subcellularLocation>
        <location evidence="1">Cell membrane</location>
        <topology evidence="1">Multi-pass membrane protein</topology>
    </subcellularLocation>
</comment>
<evidence type="ECO:0000256" key="1">
    <source>
        <dbReference type="ARBA" id="ARBA00004651"/>
    </source>
</evidence>
<sequence length="86" mass="9647">MVVMVMGFLTVLIQGSSQAGGVEKVWQTVLKGSRLDIFDFDPDPLRRHTFWTVSIGGTFTWLGIYGVNQSTIQRCISCKSERHAKL</sequence>
<keyword evidence="8" id="KW-0732">Signal</keyword>
<keyword evidence="7" id="KW-0812">Transmembrane</keyword>
<keyword evidence="10" id="KW-1185">Reference proteome</keyword>
<dbReference type="Gene3D" id="1.20.1730.10">
    <property type="entry name" value="Sodium/glucose cotransporter"/>
    <property type="match status" value="1"/>
</dbReference>
<accession>A0A9Q1E807</accession>
<feature type="transmembrane region" description="Helical" evidence="7">
    <location>
        <begin position="48"/>
        <end position="67"/>
    </location>
</feature>
<evidence type="ECO:0000256" key="2">
    <source>
        <dbReference type="ARBA" id="ARBA00022448"/>
    </source>
</evidence>
<dbReference type="GO" id="GO:0005886">
    <property type="term" value="C:plasma membrane"/>
    <property type="evidence" value="ECO:0007669"/>
    <property type="project" value="UniProtKB-SubCell"/>
</dbReference>
<evidence type="ECO:0000256" key="3">
    <source>
        <dbReference type="ARBA" id="ARBA00022475"/>
    </source>
</evidence>
<dbReference type="EMBL" id="JAINUF010000022">
    <property type="protein sequence ID" value="KAJ8333953.1"/>
    <property type="molecule type" value="Genomic_DNA"/>
</dbReference>
<dbReference type="GO" id="GO:0015293">
    <property type="term" value="F:symporter activity"/>
    <property type="evidence" value="ECO:0007669"/>
    <property type="project" value="TreeGrafter"/>
</dbReference>
<keyword evidence="6" id="KW-0739">Sodium transport</keyword>
<evidence type="ECO:0000256" key="5">
    <source>
        <dbReference type="ARBA" id="ARBA00023065"/>
    </source>
</evidence>
<feature type="chain" id="PRO_5040123800" evidence="8">
    <location>
        <begin position="20"/>
        <end position="86"/>
    </location>
</feature>
<reference evidence="9" key="1">
    <citation type="journal article" date="2023" name="Science">
        <title>Genome structures resolve the early diversification of teleost fishes.</title>
        <authorList>
            <person name="Parey E."/>
            <person name="Louis A."/>
            <person name="Montfort J."/>
            <person name="Bouchez O."/>
            <person name="Roques C."/>
            <person name="Iampietro C."/>
            <person name="Lluch J."/>
            <person name="Castinel A."/>
            <person name="Donnadieu C."/>
            <person name="Desvignes T."/>
            <person name="Floi Bucao C."/>
            <person name="Jouanno E."/>
            <person name="Wen M."/>
            <person name="Mejri S."/>
            <person name="Dirks R."/>
            <person name="Jansen H."/>
            <person name="Henkel C."/>
            <person name="Chen W.J."/>
            <person name="Zahm M."/>
            <person name="Cabau C."/>
            <person name="Klopp C."/>
            <person name="Thompson A.W."/>
            <person name="Robinson-Rechavi M."/>
            <person name="Braasch I."/>
            <person name="Lecointre G."/>
            <person name="Bobe J."/>
            <person name="Postlethwait J.H."/>
            <person name="Berthelot C."/>
            <person name="Roest Crollius H."/>
            <person name="Guiguen Y."/>
        </authorList>
    </citation>
    <scope>NUCLEOTIDE SEQUENCE</scope>
    <source>
        <strain evidence="9">WJC10195</strain>
    </source>
</reference>
<evidence type="ECO:0000256" key="6">
    <source>
        <dbReference type="ARBA" id="ARBA00023201"/>
    </source>
</evidence>
<keyword evidence="2" id="KW-0813">Transport</keyword>
<dbReference type="InterPro" id="IPR051163">
    <property type="entry name" value="Sodium:Solute_Symporter_SSF"/>
</dbReference>
<dbReference type="OrthoDB" id="6132759at2759"/>
<proteinExistence type="predicted"/>
<evidence type="ECO:0000313" key="10">
    <source>
        <dbReference type="Proteomes" id="UP001152622"/>
    </source>
</evidence>
<dbReference type="PANTHER" id="PTHR42985">
    <property type="entry name" value="SODIUM-COUPLED MONOCARBOXYLATE TRANSPORTER"/>
    <property type="match status" value="1"/>
</dbReference>
<dbReference type="GO" id="GO:0070062">
    <property type="term" value="C:extracellular exosome"/>
    <property type="evidence" value="ECO:0007669"/>
    <property type="project" value="TreeGrafter"/>
</dbReference>
<dbReference type="Proteomes" id="UP001152622">
    <property type="component" value="Chromosome 22"/>
</dbReference>
<protein>
    <submittedName>
        <fullName evidence="9">Uncharacterized protein</fullName>
    </submittedName>
</protein>
<keyword evidence="5" id="KW-0406">Ion transport</keyword>
<dbReference type="PANTHER" id="PTHR42985:SF15">
    <property type="entry name" value="SODIUM-COUPLED MONOCARBOXYLATE TRANSPORTER 2"/>
    <property type="match status" value="1"/>
</dbReference>
<comment type="caution">
    <text evidence="9">The sequence shown here is derived from an EMBL/GenBank/DDBJ whole genome shotgun (WGS) entry which is preliminary data.</text>
</comment>
<dbReference type="InterPro" id="IPR038377">
    <property type="entry name" value="Na/Glc_symporter_sf"/>
</dbReference>
<evidence type="ECO:0000256" key="4">
    <source>
        <dbReference type="ARBA" id="ARBA00023053"/>
    </source>
</evidence>
<keyword evidence="7" id="KW-1133">Transmembrane helix</keyword>
<gene>
    <name evidence="9" type="ORF">SKAU_G00412720</name>
</gene>
<evidence type="ECO:0000256" key="8">
    <source>
        <dbReference type="SAM" id="SignalP"/>
    </source>
</evidence>
<dbReference type="GO" id="GO:0006814">
    <property type="term" value="P:sodium ion transport"/>
    <property type="evidence" value="ECO:0007669"/>
    <property type="project" value="UniProtKB-KW"/>
</dbReference>
<organism evidence="9 10">
    <name type="scientific">Synaphobranchus kaupii</name>
    <name type="common">Kaup's arrowtooth eel</name>
    <dbReference type="NCBI Taxonomy" id="118154"/>
    <lineage>
        <taxon>Eukaryota</taxon>
        <taxon>Metazoa</taxon>
        <taxon>Chordata</taxon>
        <taxon>Craniata</taxon>
        <taxon>Vertebrata</taxon>
        <taxon>Euteleostomi</taxon>
        <taxon>Actinopterygii</taxon>
        <taxon>Neopterygii</taxon>
        <taxon>Teleostei</taxon>
        <taxon>Anguilliformes</taxon>
        <taxon>Synaphobranchidae</taxon>
        <taxon>Synaphobranchus</taxon>
    </lineage>
</organism>